<keyword evidence="6" id="KW-1185">Reference proteome</keyword>
<keyword evidence="2 3" id="KW-0238">DNA-binding</keyword>
<dbReference type="GO" id="GO:0003677">
    <property type="term" value="F:DNA binding"/>
    <property type="evidence" value="ECO:0007669"/>
    <property type="project" value="UniProtKB-UniRule"/>
</dbReference>
<dbReference type="AlphaFoldDB" id="A0A5C0SG35"/>
<dbReference type="SUPFAM" id="SSF47823">
    <property type="entry name" value="lambda integrase-like, N-terminal domain"/>
    <property type="match status" value="1"/>
</dbReference>
<name>A0A5C0SG35_CRATE</name>
<dbReference type="Pfam" id="PF02899">
    <property type="entry name" value="Phage_int_SAM_1"/>
    <property type="match status" value="1"/>
</dbReference>
<evidence type="ECO:0000256" key="2">
    <source>
        <dbReference type="ARBA" id="ARBA00023125"/>
    </source>
</evidence>
<dbReference type="InterPro" id="IPR044068">
    <property type="entry name" value="CB"/>
</dbReference>
<dbReference type="GO" id="GO:0015074">
    <property type="term" value="P:DNA integration"/>
    <property type="evidence" value="ECO:0007669"/>
    <property type="project" value="InterPro"/>
</dbReference>
<organism evidence="5 6">
    <name type="scientific">Crassaminicella thermophila</name>
    <dbReference type="NCBI Taxonomy" id="2599308"/>
    <lineage>
        <taxon>Bacteria</taxon>
        <taxon>Bacillati</taxon>
        <taxon>Bacillota</taxon>
        <taxon>Clostridia</taxon>
        <taxon>Eubacteriales</taxon>
        <taxon>Clostridiaceae</taxon>
        <taxon>Crassaminicella</taxon>
    </lineage>
</organism>
<evidence type="ECO:0000256" key="1">
    <source>
        <dbReference type="ARBA" id="ARBA00008857"/>
    </source>
</evidence>
<reference evidence="5 6" key="1">
    <citation type="submission" date="2019-07" db="EMBL/GenBank/DDBJ databases">
        <title>Complete genome of Crassaminicella thermophila SY095.</title>
        <authorList>
            <person name="Li X."/>
        </authorList>
    </citation>
    <scope>NUCLEOTIDE SEQUENCE [LARGE SCALE GENOMIC DNA]</scope>
    <source>
        <strain evidence="5 6">SY095</strain>
    </source>
</reference>
<dbReference type="InterPro" id="IPR004107">
    <property type="entry name" value="Integrase_SAM-like_N"/>
</dbReference>
<dbReference type="RefSeq" id="WP_148809489.1">
    <property type="nucleotide sequence ID" value="NZ_CP042243.1"/>
</dbReference>
<proteinExistence type="inferred from homology"/>
<evidence type="ECO:0000313" key="5">
    <source>
        <dbReference type="EMBL" id="QEK12334.1"/>
    </source>
</evidence>
<sequence length="88" mass="10377">MIIDLCYQEFLDNLISEENVSSSTIKSYKTDFKVLKSFLLKNNIKPLLDNIATPVLRRYISYLKIQKGYRTNTIRRKIHSLSSFLNIF</sequence>
<evidence type="ECO:0000256" key="3">
    <source>
        <dbReference type="PROSITE-ProRule" id="PRU01248"/>
    </source>
</evidence>
<accession>A0A5C0SG35</accession>
<dbReference type="PROSITE" id="PS51900">
    <property type="entry name" value="CB"/>
    <property type="match status" value="1"/>
</dbReference>
<evidence type="ECO:0000259" key="4">
    <source>
        <dbReference type="PROSITE" id="PS51900"/>
    </source>
</evidence>
<dbReference type="OrthoDB" id="107900at2"/>
<dbReference type="EMBL" id="CP042243">
    <property type="protein sequence ID" value="QEK12334.1"/>
    <property type="molecule type" value="Genomic_DNA"/>
</dbReference>
<evidence type="ECO:0000313" key="6">
    <source>
        <dbReference type="Proteomes" id="UP000324646"/>
    </source>
</evidence>
<feature type="domain" description="Core-binding (CB)" evidence="4">
    <location>
        <begin position="1"/>
        <end position="88"/>
    </location>
</feature>
<comment type="similarity">
    <text evidence="1">Belongs to the 'phage' integrase family.</text>
</comment>
<protein>
    <recommendedName>
        <fullName evidence="4">Core-binding (CB) domain-containing protein</fullName>
    </recommendedName>
</protein>
<dbReference type="Gene3D" id="1.10.150.130">
    <property type="match status" value="1"/>
</dbReference>
<dbReference type="Proteomes" id="UP000324646">
    <property type="component" value="Chromosome"/>
</dbReference>
<gene>
    <name evidence="5" type="ORF">FQB35_08065</name>
</gene>
<dbReference type="KEGG" id="crs:FQB35_08065"/>
<dbReference type="InterPro" id="IPR010998">
    <property type="entry name" value="Integrase_recombinase_N"/>
</dbReference>